<evidence type="ECO:0000313" key="2">
    <source>
        <dbReference type="Proteomes" id="UP001555826"/>
    </source>
</evidence>
<name>A0ABV3PCQ3_9ACTN</name>
<dbReference type="Gene3D" id="3.30.450.20">
    <property type="entry name" value="PAS domain"/>
    <property type="match status" value="1"/>
</dbReference>
<sequence length="223" mass="23973">MPDALSREHHLRRRAERVREALETLWGDELPDAPDPVLTVLVDAVAVDDQQGVEDRVVVQGDGLAYEALARVLADVRSTSTLHLVPPALRARLAGMLPTAGRVVDLRVSGEAALPSETTGAWEYDAEEDSVAWDARSGALYGLGQEAGHASLPEWLQRTVHGEDRSLVSSALRSSASTGLPYDVRFRVAPPRHGVVVARGRVLASADGRVRVLGFAAEDLAVH</sequence>
<comment type="caution">
    <text evidence="1">The sequence shown here is derived from an EMBL/GenBank/DDBJ whole genome shotgun (WGS) entry which is preliminary data.</text>
</comment>
<dbReference type="EMBL" id="JBFNQN010000017">
    <property type="protein sequence ID" value="MEW9267410.1"/>
    <property type="molecule type" value="Genomic_DNA"/>
</dbReference>
<protein>
    <recommendedName>
        <fullName evidence="3">PAS domain-containing protein</fullName>
    </recommendedName>
</protein>
<gene>
    <name evidence="1" type="ORF">AB1207_21915</name>
</gene>
<reference evidence="1 2" key="1">
    <citation type="submission" date="2024-07" db="EMBL/GenBank/DDBJ databases">
        <authorList>
            <person name="Thanompreechachai J."/>
            <person name="Duangmal K."/>
        </authorList>
    </citation>
    <scope>NUCLEOTIDE SEQUENCE [LARGE SCALE GENOMIC DNA]</scope>
    <source>
        <strain evidence="1 2">KCTC 19886</strain>
    </source>
</reference>
<evidence type="ECO:0000313" key="1">
    <source>
        <dbReference type="EMBL" id="MEW9267410.1"/>
    </source>
</evidence>
<accession>A0ABV3PCQ3</accession>
<evidence type="ECO:0008006" key="3">
    <source>
        <dbReference type="Google" id="ProtNLM"/>
    </source>
</evidence>
<keyword evidence="2" id="KW-1185">Reference proteome</keyword>
<dbReference type="Proteomes" id="UP001555826">
    <property type="component" value="Unassembled WGS sequence"/>
</dbReference>
<proteinExistence type="predicted"/>
<organism evidence="1 2">
    <name type="scientific">Kineococcus endophyticus</name>
    <dbReference type="NCBI Taxonomy" id="1181883"/>
    <lineage>
        <taxon>Bacteria</taxon>
        <taxon>Bacillati</taxon>
        <taxon>Actinomycetota</taxon>
        <taxon>Actinomycetes</taxon>
        <taxon>Kineosporiales</taxon>
        <taxon>Kineosporiaceae</taxon>
        <taxon>Kineococcus</taxon>
    </lineage>
</organism>
<dbReference type="RefSeq" id="WP_367640726.1">
    <property type="nucleotide sequence ID" value="NZ_JBFNQN010000017.1"/>
</dbReference>